<dbReference type="CDD" id="cd19051">
    <property type="entry name" value="LGIC_TM_cation"/>
    <property type="match status" value="1"/>
</dbReference>
<dbReference type="CDD" id="cd18989">
    <property type="entry name" value="LGIC_ECD_cation"/>
    <property type="match status" value="1"/>
</dbReference>
<feature type="transmembrane region" description="Helical" evidence="5">
    <location>
        <begin position="266"/>
        <end position="287"/>
    </location>
</feature>
<proteinExistence type="predicted"/>
<gene>
    <name evidence="9" type="ORF">ACJMK2_042620</name>
</gene>
<name>A0ABD3W9U4_SINWO</name>
<dbReference type="InterPro" id="IPR006202">
    <property type="entry name" value="Neur_chan_lig-bd"/>
</dbReference>
<dbReference type="Proteomes" id="UP001634394">
    <property type="component" value="Unassembled WGS sequence"/>
</dbReference>
<feature type="transmembrane region" description="Helical" evidence="5">
    <location>
        <begin position="299"/>
        <end position="322"/>
    </location>
</feature>
<feature type="transmembrane region" description="Helical" evidence="5">
    <location>
        <begin position="234"/>
        <end position="259"/>
    </location>
</feature>
<dbReference type="EMBL" id="JBJQND010000008">
    <property type="protein sequence ID" value="KAL3870003.1"/>
    <property type="molecule type" value="Genomic_DNA"/>
</dbReference>
<evidence type="ECO:0000256" key="5">
    <source>
        <dbReference type="SAM" id="Phobius"/>
    </source>
</evidence>
<evidence type="ECO:0000259" key="7">
    <source>
        <dbReference type="Pfam" id="PF02931"/>
    </source>
</evidence>
<feature type="signal peptide" evidence="6">
    <location>
        <begin position="1"/>
        <end position="19"/>
    </location>
</feature>
<dbReference type="PANTHER" id="PTHR18945">
    <property type="entry name" value="NEUROTRANSMITTER GATED ION CHANNEL"/>
    <property type="match status" value="1"/>
</dbReference>
<dbReference type="GO" id="GO:0016020">
    <property type="term" value="C:membrane"/>
    <property type="evidence" value="ECO:0007669"/>
    <property type="project" value="UniProtKB-SubCell"/>
</dbReference>
<dbReference type="Gene3D" id="1.20.58.390">
    <property type="entry name" value="Neurotransmitter-gated ion-channel transmembrane domain"/>
    <property type="match status" value="1"/>
</dbReference>
<dbReference type="InterPro" id="IPR038050">
    <property type="entry name" value="Neuro_actylchol_rec"/>
</dbReference>
<evidence type="ECO:0000256" key="3">
    <source>
        <dbReference type="ARBA" id="ARBA00022989"/>
    </source>
</evidence>
<dbReference type="SUPFAM" id="SSF63712">
    <property type="entry name" value="Nicotinic receptor ligand binding domain-like"/>
    <property type="match status" value="1"/>
</dbReference>
<evidence type="ECO:0000256" key="2">
    <source>
        <dbReference type="ARBA" id="ARBA00022692"/>
    </source>
</evidence>
<comment type="subcellular location">
    <subcellularLocation>
        <location evidence="1">Membrane</location>
        <topology evidence="1">Multi-pass membrane protein</topology>
    </subcellularLocation>
</comment>
<sequence length="435" mass="49178">MYWKLIFVVIIICLPSSDGVDTWDNFTSFYKEYQSYTEGYNIIPLTDLSQTMNVSIDMGLYSLGDFDSVNGQVEIAGVLSMSWTDEIPDSLTSNLFGGATSYLWPSDKIWTPDIVLLNAVDTTEKMGSSTYMVRLTNNSASDSFTVSWKPRVVVRASCSPDVTYFPFDRQICSFTYTPWNYLASEVTLGFDVSPWDLTSYDESGAWTLIETKTESYIKNSRSYNKYTVTIERRYMFYAFNIIIPTLLLSAVTGFVFILPAEAGGRVGFSITCFLTFAVLLQTFMGFIPDSSFPLSLMTVYLALMMLCGAVINIIVILILRLYHKQEGIKVPRWLIFFIRLVNCSVCKNCCKACCKKTEKQHRRKISNHVELISIEDDNDVDANKDEADGKGNDDHEIDWSYVGRMIDIFLFVAFLGGQAALSVFFLLPLGLHAKN</sequence>
<keyword evidence="2 5" id="KW-0812">Transmembrane</keyword>
<dbReference type="PRINTS" id="PR00252">
    <property type="entry name" value="NRIONCHANNEL"/>
</dbReference>
<dbReference type="InterPro" id="IPR036734">
    <property type="entry name" value="Neur_chan_lig-bd_sf"/>
</dbReference>
<dbReference type="Pfam" id="PF02931">
    <property type="entry name" value="Neur_chan_LBD"/>
    <property type="match status" value="1"/>
</dbReference>
<evidence type="ECO:0000256" key="1">
    <source>
        <dbReference type="ARBA" id="ARBA00004141"/>
    </source>
</evidence>
<keyword evidence="3 5" id="KW-1133">Transmembrane helix</keyword>
<dbReference type="AlphaFoldDB" id="A0ABD3W9U4"/>
<evidence type="ECO:0000256" key="6">
    <source>
        <dbReference type="SAM" id="SignalP"/>
    </source>
</evidence>
<evidence type="ECO:0000259" key="8">
    <source>
        <dbReference type="Pfam" id="PF02932"/>
    </source>
</evidence>
<comment type="caution">
    <text evidence="9">The sequence shown here is derived from an EMBL/GenBank/DDBJ whole genome shotgun (WGS) entry which is preliminary data.</text>
</comment>
<feature type="chain" id="PRO_5044892588" evidence="6">
    <location>
        <begin position="20"/>
        <end position="435"/>
    </location>
</feature>
<dbReference type="SUPFAM" id="SSF90112">
    <property type="entry name" value="Neurotransmitter-gated ion-channel transmembrane pore"/>
    <property type="match status" value="1"/>
</dbReference>
<dbReference type="InterPro" id="IPR006201">
    <property type="entry name" value="Neur_channel"/>
</dbReference>
<keyword evidence="6" id="KW-0732">Signal</keyword>
<reference evidence="9 10" key="1">
    <citation type="submission" date="2024-11" db="EMBL/GenBank/DDBJ databases">
        <title>Chromosome-level genome assembly of the freshwater bivalve Anodonta woodiana.</title>
        <authorList>
            <person name="Chen X."/>
        </authorList>
    </citation>
    <scope>NUCLEOTIDE SEQUENCE [LARGE SCALE GENOMIC DNA]</scope>
    <source>
        <strain evidence="9">MN2024</strain>
        <tissue evidence="9">Gills</tissue>
    </source>
</reference>
<accession>A0ABD3W9U4</accession>
<keyword evidence="4 5" id="KW-0472">Membrane</keyword>
<feature type="domain" description="Neurotransmitter-gated ion-channel ligand-binding" evidence="7">
    <location>
        <begin position="39"/>
        <end position="233"/>
    </location>
</feature>
<evidence type="ECO:0000313" key="10">
    <source>
        <dbReference type="Proteomes" id="UP001634394"/>
    </source>
</evidence>
<keyword evidence="10" id="KW-1185">Reference proteome</keyword>
<feature type="domain" description="Neurotransmitter-gated ion-channel transmembrane" evidence="8">
    <location>
        <begin position="241"/>
        <end position="386"/>
    </location>
</feature>
<dbReference type="InterPro" id="IPR006029">
    <property type="entry name" value="Neurotrans-gated_channel_TM"/>
</dbReference>
<dbReference type="Pfam" id="PF02932">
    <property type="entry name" value="Neur_chan_memb"/>
    <property type="match status" value="1"/>
</dbReference>
<evidence type="ECO:0000313" key="9">
    <source>
        <dbReference type="EMBL" id="KAL3870003.1"/>
    </source>
</evidence>
<organism evidence="9 10">
    <name type="scientific">Sinanodonta woodiana</name>
    <name type="common">Chinese pond mussel</name>
    <name type="synonym">Anodonta woodiana</name>
    <dbReference type="NCBI Taxonomy" id="1069815"/>
    <lineage>
        <taxon>Eukaryota</taxon>
        <taxon>Metazoa</taxon>
        <taxon>Spiralia</taxon>
        <taxon>Lophotrochozoa</taxon>
        <taxon>Mollusca</taxon>
        <taxon>Bivalvia</taxon>
        <taxon>Autobranchia</taxon>
        <taxon>Heteroconchia</taxon>
        <taxon>Palaeoheterodonta</taxon>
        <taxon>Unionida</taxon>
        <taxon>Unionoidea</taxon>
        <taxon>Unionidae</taxon>
        <taxon>Unioninae</taxon>
        <taxon>Sinanodonta</taxon>
    </lineage>
</organism>
<dbReference type="InterPro" id="IPR036719">
    <property type="entry name" value="Neuro-gated_channel_TM_sf"/>
</dbReference>
<evidence type="ECO:0000256" key="4">
    <source>
        <dbReference type="ARBA" id="ARBA00023136"/>
    </source>
</evidence>
<feature type="transmembrane region" description="Helical" evidence="5">
    <location>
        <begin position="408"/>
        <end position="431"/>
    </location>
</feature>
<protein>
    <submittedName>
        <fullName evidence="9">Uncharacterized protein</fullName>
    </submittedName>
</protein>
<dbReference type="Gene3D" id="2.70.170.10">
    <property type="entry name" value="Neurotransmitter-gated ion-channel ligand-binding domain"/>
    <property type="match status" value="1"/>
</dbReference>